<evidence type="ECO:0000313" key="4">
    <source>
        <dbReference type="Proteomes" id="UP001219525"/>
    </source>
</evidence>
<dbReference type="InterPro" id="IPR036047">
    <property type="entry name" value="F-box-like_dom_sf"/>
</dbReference>
<accession>A0AAD6Y9A3</accession>
<dbReference type="SUPFAM" id="SSF52047">
    <property type="entry name" value="RNI-like"/>
    <property type="match status" value="1"/>
</dbReference>
<organism evidence="3 4">
    <name type="scientific">Mycena pura</name>
    <dbReference type="NCBI Taxonomy" id="153505"/>
    <lineage>
        <taxon>Eukaryota</taxon>
        <taxon>Fungi</taxon>
        <taxon>Dikarya</taxon>
        <taxon>Basidiomycota</taxon>
        <taxon>Agaricomycotina</taxon>
        <taxon>Agaricomycetes</taxon>
        <taxon>Agaricomycetidae</taxon>
        <taxon>Agaricales</taxon>
        <taxon>Marasmiineae</taxon>
        <taxon>Mycenaceae</taxon>
        <taxon>Mycena</taxon>
    </lineage>
</organism>
<dbReference type="Pfam" id="PF12937">
    <property type="entry name" value="F-box-like"/>
    <property type="match status" value="1"/>
</dbReference>
<name>A0AAD6Y9A3_9AGAR</name>
<comment type="caution">
    <text evidence="3">The sequence shown here is derived from an EMBL/GenBank/DDBJ whole genome shotgun (WGS) entry which is preliminary data.</text>
</comment>
<reference evidence="3" key="1">
    <citation type="submission" date="2023-03" db="EMBL/GenBank/DDBJ databases">
        <title>Massive genome expansion in bonnet fungi (Mycena s.s.) driven by repeated elements and novel gene families across ecological guilds.</title>
        <authorList>
            <consortium name="Lawrence Berkeley National Laboratory"/>
            <person name="Harder C.B."/>
            <person name="Miyauchi S."/>
            <person name="Viragh M."/>
            <person name="Kuo A."/>
            <person name="Thoen E."/>
            <person name="Andreopoulos B."/>
            <person name="Lu D."/>
            <person name="Skrede I."/>
            <person name="Drula E."/>
            <person name="Henrissat B."/>
            <person name="Morin E."/>
            <person name="Kohler A."/>
            <person name="Barry K."/>
            <person name="LaButti K."/>
            <person name="Morin E."/>
            <person name="Salamov A."/>
            <person name="Lipzen A."/>
            <person name="Mereny Z."/>
            <person name="Hegedus B."/>
            <person name="Baldrian P."/>
            <person name="Stursova M."/>
            <person name="Weitz H."/>
            <person name="Taylor A."/>
            <person name="Grigoriev I.V."/>
            <person name="Nagy L.G."/>
            <person name="Martin F."/>
            <person name="Kauserud H."/>
        </authorList>
    </citation>
    <scope>NUCLEOTIDE SEQUENCE</scope>
    <source>
        <strain evidence="3">9144</strain>
    </source>
</reference>
<proteinExistence type="predicted"/>
<dbReference type="Gene3D" id="1.20.1280.50">
    <property type="match status" value="1"/>
</dbReference>
<dbReference type="SUPFAM" id="SSF81383">
    <property type="entry name" value="F-box domain"/>
    <property type="match status" value="1"/>
</dbReference>
<dbReference type="Gene3D" id="3.80.10.10">
    <property type="entry name" value="Ribonuclease Inhibitor"/>
    <property type="match status" value="1"/>
</dbReference>
<keyword evidence="4" id="KW-1185">Reference proteome</keyword>
<dbReference type="InterPro" id="IPR032675">
    <property type="entry name" value="LRR_dom_sf"/>
</dbReference>
<sequence>MDVRALLRYLLVETNASKIVPHLLSLVVLTKRAFRVASVPDTSTERHRALPYIAPVNQLPVELLSQIFRLSLRRRVRPSAKRAPLVLTHVCRHWRAVAIRTPELWQCLFLEFPCRPSLGSDLVQAFLARAGSRSLYIVLKCSDASVFVPPNMLETVSHFFPKCQRLDITLGRQDLLRFNTLAGRFPRLAAVRIQCVYAKDDRQPEIPVSIFRSPHLRSMDISSVLLQYSPKIIDLLPSCLTGLNIDIHLFGVEWDDLIRVVTRCPRLLHLGVGGCPTPVGVIDARLLKSLFISGQHAVQALDGFSAPALERLDVLLFYDHFTPHFLSFVARSGISTTLHDLTLWTVETSHASLLDILPALPALLSFRLISDEAHSTDLVQRYAVLQNADILPLLRVLSLTERALLSPPTALFLAVVHMRPNLRVAELLVEGRSHGPEAHHMLSSVNAETQFKALTKRGVLIRVKSPNAAECWPEDADSDDDIDNGGGMTPRKIEAIGSGPPLIGEFASRSSGAAAVVLTPGRPPDEDEVELDSGSRWRTHPDATAWEQP</sequence>
<dbReference type="EMBL" id="JARJCW010000039">
    <property type="protein sequence ID" value="KAJ7206625.1"/>
    <property type="molecule type" value="Genomic_DNA"/>
</dbReference>
<dbReference type="Proteomes" id="UP001219525">
    <property type="component" value="Unassembled WGS sequence"/>
</dbReference>
<gene>
    <name evidence="3" type="ORF">GGX14DRAFT_637722</name>
</gene>
<evidence type="ECO:0000259" key="2">
    <source>
        <dbReference type="Pfam" id="PF12937"/>
    </source>
</evidence>
<feature type="region of interest" description="Disordered" evidence="1">
    <location>
        <begin position="517"/>
        <end position="549"/>
    </location>
</feature>
<evidence type="ECO:0000313" key="3">
    <source>
        <dbReference type="EMBL" id="KAJ7206625.1"/>
    </source>
</evidence>
<feature type="domain" description="F-box" evidence="2">
    <location>
        <begin position="57"/>
        <end position="110"/>
    </location>
</feature>
<protein>
    <recommendedName>
        <fullName evidence="2">F-box domain-containing protein</fullName>
    </recommendedName>
</protein>
<dbReference type="AlphaFoldDB" id="A0AAD6Y9A3"/>
<evidence type="ECO:0000256" key="1">
    <source>
        <dbReference type="SAM" id="MobiDB-lite"/>
    </source>
</evidence>
<dbReference type="InterPro" id="IPR001810">
    <property type="entry name" value="F-box_dom"/>
</dbReference>